<feature type="modified residue" description="Phosphohistidine" evidence="2">
    <location>
        <position position="44"/>
    </location>
</feature>
<evidence type="ECO:0000256" key="2">
    <source>
        <dbReference type="PROSITE-ProRule" id="PRU00110"/>
    </source>
</evidence>
<proteinExistence type="predicted"/>
<dbReference type="Proteomes" id="UP000619041">
    <property type="component" value="Unassembled WGS sequence"/>
</dbReference>
<keyword evidence="5" id="KW-1185">Reference proteome</keyword>
<dbReference type="PROSITE" id="PS50894">
    <property type="entry name" value="HPT"/>
    <property type="match status" value="1"/>
</dbReference>
<comment type="caution">
    <text evidence="4">The sequence shown here is derived from an EMBL/GenBank/DDBJ whole genome shotgun (WGS) entry which is preliminary data.</text>
</comment>
<evidence type="ECO:0000313" key="4">
    <source>
        <dbReference type="EMBL" id="GGD84706.1"/>
    </source>
</evidence>
<accession>A0ABQ1RZY5</accession>
<feature type="domain" description="HPt" evidence="3">
    <location>
        <begin position="5"/>
        <end position="89"/>
    </location>
</feature>
<dbReference type="InterPro" id="IPR008207">
    <property type="entry name" value="Sig_transdc_His_kin_Hpt_dom"/>
</dbReference>
<dbReference type="SUPFAM" id="SSF47226">
    <property type="entry name" value="Histidine-containing phosphotransfer domain, HPT domain"/>
    <property type="match status" value="1"/>
</dbReference>
<keyword evidence="2" id="KW-0597">Phosphoprotein</keyword>
<evidence type="ECO:0000313" key="5">
    <source>
        <dbReference type="Proteomes" id="UP000619041"/>
    </source>
</evidence>
<name>A0ABQ1RZY5_9SPHN</name>
<dbReference type="InterPro" id="IPR036641">
    <property type="entry name" value="HPT_dom_sf"/>
</dbReference>
<evidence type="ECO:0000259" key="3">
    <source>
        <dbReference type="PROSITE" id="PS50894"/>
    </source>
</evidence>
<reference evidence="5" key="1">
    <citation type="journal article" date="2019" name="Int. J. Syst. Evol. Microbiol.">
        <title>The Global Catalogue of Microorganisms (GCM) 10K type strain sequencing project: providing services to taxonomists for standard genome sequencing and annotation.</title>
        <authorList>
            <consortium name="The Broad Institute Genomics Platform"/>
            <consortium name="The Broad Institute Genome Sequencing Center for Infectious Disease"/>
            <person name="Wu L."/>
            <person name="Ma J."/>
        </authorList>
    </citation>
    <scope>NUCLEOTIDE SEQUENCE [LARGE SCALE GENOMIC DNA]</scope>
    <source>
        <strain evidence="5">CGMCC 1.15959</strain>
    </source>
</reference>
<evidence type="ECO:0000256" key="1">
    <source>
        <dbReference type="ARBA" id="ARBA00023012"/>
    </source>
</evidence>
<organism evidence="4 5">
    <name type="scientific">Tsuneonella deserti</name>
    <dbReference type="NCBI Taxonomy" id="2035528"/>
    <lineage>
        <taxon>Bacteria</taxon>
        <taxon>Pseudomonadati</taxon>
        <taxon>Pseudomonadota</taxon>
        <taxon>Alphaproteobacteria</taxon>
        <taxon>Sphingomonadales</taxon>
        <taxon>Erythrobacteraceae</taxon>
        <taxon>Tsuneonella</taxon>
    </lineage>
</organism>
<gene>
    <name evidence="4" type="ORF">GCM10011515_00540</name>
</gene>
<keyword evidence="1" id="KW-0902">Two-component regulatory system</keyword>
<protein>
    <recommendedName>
        <fullName evidence="3">HPt domain-containing protein</fullName>
    </recommendedName>
</protein>
<dbReference type="EMBL" id="BMKL01000001">
    <property type="protein sequence ID" value="GGD84706.1"/>
    <property type="molecule type" value="Genomic_DNA"/>
</dbReference>
<dbReference type="Pfam" id="PF01627">
    <property type="entry name" value="Hpt"/>
    <property type="match status" value="1"/>
</dbReference>
<sequence>MSEALKAKLAELERRFVEQAGEHRQAIAGAVATGNRQDLAERAHKLAGIAGMFGQPEIGAAALALEEVADSGSDPQPAAARLIDLLGAL</sequence>
<dbReference type="RefSeq" id="WP_188643300.1">
    <property type="nucleotide sequence ID" value="NZ_BMKL01000001.1"/>
</dbReference>
<dbReference type="Gene3D" id="1.20.120.160">
    <property type="entry name" value="HPT domain"/>
    <property type="match status" value="1"/>
</dbReference>